<gene>
    <name evidence="1" type="ORF">LCGC14_1718490</name>
</gene>
<sequence length="79" mass="10157">MFSSFEYDTFWLLTQWIFLRFYFIERVNPNKERYWKKILYEEERLRRTYIRLEKIDLSIKKFLPFMRRYAWNIAVVATK</sequence>
<name>A0A0F9JTK7_9ZZZZ</name>
<organism evidence="1">
    <name type="scientific">marine sediment metagenome</name>
    <dbReference type="NCBI Taxonomy" id="412755"/>
    <lineage>
        <taxon>unclassified sequences</taxon>
        <taxon>metagenomes</taxon>
        <taxon>ecological metagenomes</taxon>
    </lineage>
</organism>
<dbReference type="AlphaFoldDB" id="A0A0F9JTK7"/>
<evidence type="ECO:0000313" key="1">
    <source>
        <dbReference type="EMBL" id="KKM13218.1"/>
    </source>
</evidence>
<reference evidence="1" key="1">
    <citation type="journal article" date="2015" name="Nature">
        <title>Complex archaea that bridge the gap between prokaryotes and eukaryotes.</title>
        <authorList>
            <person name="Spang A."/>
            <person name="Saw J.H."/>
            <person name="Jorgensen S.L."/>
            <person name="Zaremba-Niedzwiedzka K."/>
            <person name="Martijn J."/>
            <person name="Lind A.E."/>
            <person name="van Eijk R."/>
            <person name="Schleper C."/>
            <person name="Guy L."/>
            <person name="Ettema T.J."/>
        </authorList>
    </citation>
    <scope>NUCLEOTIDE SEQUENCE</scope>
</reference>
<comment type="caution">
    <text evidence="1">The sequence shown here is derived from an EMBL/GenBank/DDBJ whole genome shotgun (WGS) entry which is preliminary data.</text>
</comment>
<accession>A0A0F9JTK7</accession>
<dbReference type="EMBL" id="LAZR01015428">
    <property type="protein sequence ID" value="KKM13218.1"/>
    <property type="molecule type" value="Genomic_DNA"/>
</dbReference>
<protein>
    <submittedName>
        <fullName evidence="1">Uncharacterized protein</fullName>
    </submittedName>
</protein>
<proteinExistence type="predicted"/>